<dbReference type="EMBL" id="KZ503041">
    <property type="protein sequence ID" value="PKU69260.1"/>
    <property type="molecule type" value="Genomic_DNA"/>
</dbReference>
<reference evidence="3 4" key="2">
    <citation type="journal article" date="2017" name="Nature">
        <title>The Apostasia genome and the evolution of orchids.</title>
        <authorList>
            <person name="Zhang G.Q."/>
            <person name="Liu K.W."/>
            <person name="Li Z."/>
            <person name="Lohaus R."/>
            <person name="Hsiao Y.Y."/>
            <person name="Niu S.C."/>
            <person name="Wang J.Y."/>
            <person name="Lin Y.C."/>
            <person name="Xu Q."/>
            <person name="Chen L.J."/>
            <person name="Yoshida K."/>
            <person name="Fujiwara S."/>
            <person name="Wang Z.W."/>
            <person name="Zhang Y.Q."/>
            <person name="Mitsuda N."/>
            <person name="Wang M."/>
            <person name="Liu G.H."/>
            <person name="Pecoraro L."/>
            <person name="Huang H.X."/>
            <person name="Xiao X.J."/>
            <person name="Lin M."/>
            <person name="Wu X.Y."/>
            <person name="Wu W.L."/>
            <person name="Chen Y.Y."/>
            <person name="Chang S.B."/>
            <person name="Sakamoto S."/>
            <person name="Ohme-Takagi M."/>
            <person name="Yagi M."/>
            <person name="Zeng S.J."/>
            <person name="Shen C.Y."/>
            <person name="Yeh C.M."/>
            <person name="Luo Y.B."/>
            <person name="Tsai W.C."/>
            <person name="Van de Peer Y."/>
            <person name="Liu Z.J."/>
        </authorList>
    </citation>
    <scope>NUCLEOTIDE SEQUENCE [LARGE SCALE GENOMIC DNA]</scope>
    <source>
        <tissue evidence="3">The whole plant</tissue>
    </source>
</reference>
<evidence type="ECO:0000313" key="4">
    <source>
        <dbReference type="Proteomes" id="UP000233837"/>
    </source>
</evidence>
<dbReference type="PANTHER" id="PTHR35297:SF2">
    <property type="entry name" value="PROTEIN, PUTATIVE-RELATED"/>
    <property type="match status" value="1"/>
</dbReference>
<feature type="region of interest" description="Disordered" evidence="1">
    <location>
        <begin position="1"/>
        <end position="46"/>
    </location>
</feature>
<organism evidence="3 4">
    <name type="scientific">Dendrobium catenatum</name>
    <dbReference type="NCBI Taxonomy" id="906689"/>
    <lineage>
        <taxon>Eukaryota</taxon>
        <taxon>Viridiplantae</taxon>
        <taxon>Streptophyta</taxon>
        <taxon>Embryophyta</taxon>
        <taxon>Tracheophyta</taxon>
        <taxon>Spermatophyta</taxon>
        <taxon>Magnoliopsida</taxon>
        <taxon>Liliopsida</taxon>
        <taxon>Asparagales</taxon>
        <taxon>Orchidaceae</taxon>
        <taxon>Epidendroideae</taxon>
        <taxon>Malaxideae</taxon>
        <taxon>Dendrobiinae</taxon>
        <taxon>Dendrobium</taxon>
    </lineage>
</organism>
<dbReference type="PANTHER" id="PTHR35297">
    <property type="entry name" value="PROTEIN, PUTATIVE-RELATED"/>
    <property type="match status" value="1"/>
</dbReference>
<evidence type="ECO:0000256" key="2">
    <source>
        <dbReference type="SAM" id="Phobius"/>
    </source>
</evidence>
<dbReference type="AlphaFoldDB" id="A0A2I0W0S4"/>
<keyword evidence="2" id="KW-1133">Transmembrane helix</keyword>
<reference evidence="3 4" key="1">
    <citation type="journal article" date="2016" name="Sci. Rep.">
        <title>The Dendrobium catenatum Lindl. genome sequence provides insights into polysaccharide synthase, floral development and adaptive evolution.</title>
        <authorList>
            <person name="Zhang G.Q."/>
            <person name="Xu Q."/>
            <person name="Bian C."/>
            <person name="Tsai W.C."/>
            <person name="Yeh C.M."/>
            <person name="Liu K.W."/>
            <person name="Yoshida K."/>
            <person name="Zhang L.S."/>
            <person name="Chang S.B."/>
            <person name="Chen F."/>
            <person name="Shi Y."/>
            <person name="Su Y.Y."/>
            <person name="Zhang Y.Q."/>
            <person name="Chen L.J."/>
            <person name="Yin Y."/>
            <person name="Lin M."/>
            <person name="Huang H."/>
            <person name="Deng H."/>
            <person name="Wang Z.W."/>
            <person name="Zhu S.L."/>
            <person name="Zhao X."/>
            <person name="Deng C."/>
            <person name="Niu S.C."/>
            <person name="Huang J."/>
            <person name="Wang M."/>
            <person name="Liu G.H."/>
            <person name="Yang H.J."/>
            <person name="Xiao X.J."/>
            <person name="Hsiao Y.Y."/>
            <person name="Wu W.L."/>
            <person name="Chen Y.Y."/>
            <person name="Mitsuda N."/>
            <person name="Ohme-Takagi M."/>
            <person name="Luo Y.B."/>
            <person name="Van de Peer Y."/>
            <person name="Liu Z.J."/>
        </authorList>
    </citation>
    <scope>NUCLEOTIDE SEQUENCE [LARGE SCALE GENOMIC DNA]</scope>
    <source>
        <tissue evidence="3">The whole plant</tissue>
    </source>
</reference>
<keyword evidence="2" id="KW-0812">Transmembrane</keyword>
<gene>
    <name evidence="3" type="ORF">MA16_Dca002530</name>
</gene>
<sequence>MPRQSLGSPSSKLQIHGGSGNLNQEEKQVNPSSPESEYVAAAESSSEYKLKTEKMIRSTLKTSRSIHLIPFLTLLCLLILYLCSHDPNPTGIDGIDMGGLLGPEKIGTAIGSRRALKKAGRWKIGNA</sequence>
<feature type="compositionally biased region" description="Low complexity" evidence="1">
    <location>
        <begin position="31"/>
        <end position="45"/>
    </location>
</feature>
<feature type="transmembrane region" description="Helical" evidence="2">
    <location>
        <begin position="65"/>
        <end position="82"/>
    </location>
</feature>
<dbReference type="OrthoDB" id="781979at2759"/>
<protein>
    <submittedName>
        <fullName evidence="3">Uncharacterized protein</fullName>
    </submittedName>
</protein>
<accession>A0A2I0W0S4</accession>
<evidence type="ECO:0000256" key="1">
    <source>
        <dbReference type="SAM" id="MobiDB-lite"/>
    </source>
</evidence>
<evidence type="ECO:0000313" key="3">
    <source>
        <dbReference type="EMBL" id="PKU69260.1"/>
    </source>
</evidence>
<name>A0A2I0W0S4_9ASPA</name>
<dbReference type="Proteomes" id="UP000233837">
    <property type="component" value="Unassembled WGS sequence"/>
</dbReference>
<feature type="compositionally biased region" description="Polar residues" evidence="1">
    <location>
        <begin position="1"/>
        <end position="13"/>
    </location>
</feature>
<proteinExistence type="predicted"/>
<keyword evidence="4" id="KW-1185">Reference proteome</keyword>
<keyword evidence="2" id="KW-0472">Membrane</keyword>